<evidence type="ECO:0000313" key="2">
    <source>
        <dbReference type="Proteomes" id="UP000318453"/>
    </source>
</evidence>
<organism evidence="1 2">
    <name type="scientific">Euhalothece natronophila Z-M001</name>
    <dbReference type="NCBI Taxonomy" id="522448"/>
    <lineage>
        <taxon>Bacteria</taxon>
        <taxon>Bacillati</taxon>
        <taxon>Cyanobacteriota</taxon>
        <taxon>Cyanophyceae</taxon>
        <taxon>Oscillatoriophycideae</taxon>
        <taxon>Chroococcales</taxon>
        <taxon>Halothecacae</taxon>
        <taxon>Halothece cluster</taxon>
        <taxon>Euhalothece</taxon>
    </lineage>
</organism>
<reference evidence="1" key="1">
    <citation type="submission" date="2019-08" db="EMBL/GenBank/DDBJ databases">
        <title>Carotenoids and Carotenoid Binding Proteins in the Halophilic Cyanobacterium Euhalothece sp. ZM00.</title>
        <authorList>
            <person name="Cho S.M."/>
            <person name="Song J.Y."/>
            <person name="Park Y.-I."/>
        </authorList>
    </citation>
    <scope>NUCLEOTIDE SEQUENCE [LARGE SCALE GENOMIC DNA]</scope>
    <source>
        <strain evidence="1">Z-M001</strain>
    </source>
</reference>
<dbReference type="AlphaFoldDB" id="A0A5B8NMJ4"/>
<proteinExistence type="predicted"/>
<evidence type="ECO:0000313" key="1">
    <source>
        <dbReference type="EMBL" id="QDZ39505.1"/>
    </source>
</evidence>
<dbReference type="EMBL" id="CP042326">
    <property type="protein sequence ID" value="QDZ39505.1"/>
    <property type="molecule type" value="Genomic_DNA"/>
</dbReference>
<dbReference type="RefSeq" id="WP_146295106.1">
    <property type="nucleotide sequence ID" value="NZ_CP042326.1"/>
</dbReference>
<dbReference type="KEGG" id="enn:FRE64_05940"/>
<name>A0A5B8NMJ4_9CHRO</name>
<gene>
    <name evidence="1" type="ORF">FRE64_05940</name>
</gene>
<sequence length="59" mass="6951">MIVNPFQGVWERQWIQFDQGEKETGQKALWIQGKTYFADVRSVPFSGKLTPERYQNMNA</sequence>
<keyword evidence="2" id="KW-1185">Reference proteome</keyword>
<accession>A0A5B8NMJ4</accession>
<dbReference type="Proteomes" id="UP000318453">
    <property type="component" value="Chromosome"/>
</dbReference>
<dbReference type="OrthoDB" id="6992731at2"/>
<protein>
    <submittedName>
        <fullName evidence="1">Uncharacterized protein</fullName>
    </submittedName>
</protein>